<dbReference type="OrthoDB" id="433924at2759"/>
<dbReference type="InterPro" id="IPR017984">
    <property type="entry name" value="Chromo_dom_subgr"/>
</dbReference>
<dbReference type="InterPro" id="IPR023780">
    <property type="entry name" value="Chromo_domain"/>
</dbReference>
<dbReference type="CDD" id="cd00034">
    <property type="entry name" value="CSD"/>
    <property type="match status" value="1"/>
</dbReference>
<dbReference type="Pfam" id="PF01393">
    <property type="entry name" value="Chromo_shadow"/>
    <property type="match status" value="1"/>
</dbReference>
<dbReference type="PROSITE" id="PS00598">
    <property type="entry name" value="CHROMO_1"/>
    <property type="match status" value="1"/>
</dbReference>
<dbReference type="InterPro" id="IPR023779">
    <property type="entry name" value="Chromodomain_CS"/>
</dbReference>
<organism evidence="6 8">
    <name type="scientific">Didymodactylos carnosus</name>
    <dbReference type="NCBI Taxonomy" id="1234261"/>
    <lineage>
        <taxon>Eukaryota</taxon>
        <taxon>Metazoa</taxon>
        <taxon>Spiralia</taxon>
        <taxon>Gnathifera</taxon>
        <taxon>Rotifera</taxon>
        <taxon>Eurotatoria</taxon>
        <taxon>Bdelloidea</taxon>
        <taxon>Philodinida</taxon>
        <taxon>Philodinidae</taxon>
        <taxon>Didymodactylos</taxon>
    </lineage>
</organism>
<dbReference type="AlphaFoldDB" id="A0A815XRE4"/>
<accession>A0A815XRE4</accession>
<feature type="region of interest" description="Disordered" evidence="4">
    <location>
        <begin position="57"/>
        <end position="130"/>
    </location>
</feature>
<feature type="compositionally biased region" description="Low complexity" evidence="4">
    <location>
        <begin position="13"/>
        <end position="26"/>
    </location>
</feature>
<dbReference type="GO" id="GO:0005634">
    <property type="term" value="C:nucleus"/>
    <property type="evidence" value="ECO:0007669"/>
    <property type="project" value="UniProtKB-SubCell"/>
</dbReference>
<dbReference type="InterPro" id="IPR000953">
    <property type="entry name" value="Chromo/chromo_shadow_dom"/>
</dbReference>
<comment type="caution">
    <text evidence="6">The sequence shown here is derived from an EMBL/GenBank/DDBJ whole genome shotgun (WGS) entry which is preliminary data.</text>
</comment>
<evidence type="ECO:0000256" key="1">
    <source>
        <dbReference type="ARBA" id="ARBA00004123"/>
    </source>
</evidence>
<evidence type="ECO:0000313" key="7">
    <source>
        <dbReference type="EMBL" id="CAF4422035.1"/>
    </source>
</evidence>
<dbReference type="CDD" id="cd00024">
    <property type="entry name" value="CD_CSD"/>
    <property type="match status" value="1"/>
</dbReference>
<proteinExistence type="predicted"/>
<dbReference type="InterPro" id="IPR008251">
    <property type="entry name" value="Chromo_shadow_dom"/>
</dbReference>
<dbReference type="SMART" id="SM00300">
    <property type="entry name" value="ChSh"/>
    <property type="match status" value="1"/>
</dbReference>
<reference evidence="6" key="1">
    <citation type="submission" date="2021-02" db="EMBL/GenBank/DDBJ databases">
        <authorList>
            <person name="Nowell W R."/>
        </authorList>
    </citation>
    <scope>NUCLEOTIDE SEQUENCE</scope>
</reference>
<gene>
    <name evidence="6" type="ORF">GPM918_LOCUS39740</name>
    <name evidence="7" type="ORF">SRO942_LOCUS40636</name>
</gene>
<dbReference type="Gene3D" id="2.40.50.40">
    <property type="match status" value="2"/>
</dbReference>
<feature type="compositionally biased region" description="Low complexity" evidence="4">
    <location>
        <begin position="82"/>
        <end position="94"/>
    </location>
</feature>
<feature type="domain" description="Chromo" evidence="5">
    <location>
        <begin position="131"/>
        <end position="189"/>
    </location>
</feature>
<dbReference type="EMBL" id="CAJOBC010094075">
    <property type="protein sequence ID" value="CAF4422035.1"/>
    <property type="molecule type" value="Genomic_DNA"/>
</dbReference>
<dbReference type="GO" id="GO:0000792">
    <property type="term" value="C:heterochromatin"/>
    <property type="evidence" value="ECO:0007669"/>
    <property type="project" value="UniProtKB-ARBA"/>
</dbReference>
<evidence type="ECO:0000256" key="3">
    <source>
        <dbReference type="ARBA" id="ARBA00023242"/>
    </source>
</evidence>
<sequence length="194" mass="21956">KLFYSKMSDVNASTTTTVGEQGTSTGGEQFEIERIVDKRFRNGRLEYLIKWRDYSESQNTWEPASNIEPDEERELLSEYEATSKSKSSTTQKFSPAGSAKDFRLKRKSDDMLGKKGGAVGSEKPSGFDRGYEPEKILGATDSTGELMLLVKWRGSDEADLVPSRVANAKCPELVIEFYEHHSFWIKLPRKLQAR</sequence>
<dbReference type="Pfam" id="PF00385">
    <property type="entry name" value="Chromo"/>
    <property type="match status" value="1"/>
</dbReference>
<dbReference type="SUPFAM" id="SSF54160">
    <property type="entry name" value="Chromo domain-like"/>
    <property type="match status" value="2"/>
</dbReference>
<dbReference type="FunFam" id="2.40.50.40:FF:000031">
    <property type="entry name" value="Heterochromatin protein 1"/>
    <property type="match status" value="1"/>
</dbReference>
<keyword evidence="3" id="KW-0539">Nucleus</keyword>
<keyword evidence="8" id="KW-1185">Reference proteome</keyword>
<dbReference type="Proteomes" id="UP000663829">
    <property type="component" value="Unassembled WGS sequence"/>
</dbReference>
<keyword evidence="2" id="KW-0677">Repeat</keyword>
<dbReference type="Proteomes" id="UP000681722">
    <property type="component" value="Unassembled WGS sequence"/>
</dbReference>
<feature type="non-terminal residue" evidence="6">
    <location>
        <position position="1"/>
    </location>
</feature>
<evidence type="ECO:0000313" key="6">
    <source>
        <dbReference type="EMBL" id="CAF1560598.1"/>
    </source>
</evidence>
<comment type="subcellular location">
    <subcellularLocation>
        <location evidence="1">Nucleus</location>
    </subcellularLocation>
</comment>
<dbReference type="PROSITE" id="PS50013">
    <property type="entry name" value="CHROMO_2"/>
    <property type="match status" value="2"/>
</dbReference>
<evidence type="ECO:0000313" key="8">
    <source>
        <dbReference type="Proteomes" id="UP000663829"/>
    </source>
</evidence>
<dbReference type="EMBL" id="CAJNOQ010028328">
    <property type="protein sequence ID" value="CAF1560598.1"/>
    <property type="molecule type" value="Genomic_DNA"/>
</dbReference>
<evidence type="ECO:0000259" key="5">
    <source>
        <dbReference type="PROSITE" id="PS50013"/>
    </source>
</evidence>
<feature type="region of interest" description="Disordered" evidence="4">
    <location>
        <begin position="1"/>
        <end position="26"/>
    </location>
</feature>
<dbReference type="InterPro" id="IPR016197">
    <property type="entry name" value="Chromo-like_dom_sf"/>
</dbReference>
<name>A0A815XRE4_9BILA</name>
<evidence type="ECO:0000256" key="2">
    <source>
        <dbReference type="ARBA" id="ARBA00022737"/>
    </source>
</evidence>
<dbReference type="PRINTS" id="PR00504">
    <property type="entry name" value="CHROMODOMAIN"/>
</dbReference>
<dbReference type="PANTHER" id="PTHR22812">
    <property type="entry name" value="CHROMOBOX PROTEIN"/>
    <property type="match status" value="1"/>
</dbReference>
<feature type="domain" description="Chromo" evidence="5">
    <location>
        <begin position="30"/>
        <end position="91"/>
    </location>
</feature>
<evidence type="ECO:0000256" key="4">
    <source>
        <dbReference type="SAM" id="MobiDB-lite"/>
    </source>
</evidence>
<dbReference type="InterPro" id="IPR051219">
    <property type="entry name" value="Heterochromatin_chromo-domain"/>
</dbReference>
<protein>
    <recommendedName>
        <fullName evidence="5">Chromo domain-containing protein</fullName>
    </recommendedName>
</protein>
<dbReference type="SMART" id="SM00298">
    <property type="entry name" value="CHROMO"/>
    <property type="match status" value="2"/>
</dbReference>